<evidence type="ECO:0000313" key="1">
    <source>
        <dbReference type="EMBL" id="AKH47630.1"/>
    </source>
</evidence>
<accession>A0A0F7L6U6</accession>
<reference evidence="1" key="1">
    <citation type="journal article" date="2015" name="Front. Microbiol.">
        <title>Combining genomic sequencing methods to explore viral diversity and reveal potential virus-host interactions.</title>
        <authorList>
            <person name="Chow C.E."/>
            <person name="Winget D.M."/>
            <person name="White R.A.III."/>
            <person name="Hallam S.J."/>
            <person name="Suttle C.A."/>
        </authorList>
    </citation>
    <scope>NUCLEOTIDE SEQUENCE</scope>
    <source>
        <strain evidence="1">Oxic1_1</strain>
    </source>
</reference>
<sequence>MGALPIAQQQRGLARLMIMWTSIQAQGWMLKLLRSHWLPSTVRTSSISKKARIRCLSERRVASGGSSLMGLCSRLQIGTHAGSLVLELVQCSPSRPIMTFCLSTGTTGRSLRSNMIWLRTFTTHLPFHWLQST</sequence>
<protein>
    <submittedName>
        <fullName evidence="1">Uncharacterized protein</fullName>
    </submittedName>
</protein>
<proteinExistence type="predicted"/>
<reference evidence="1" key="2">
    <citation type="submission" date="2015-03" db="EMBL/GenBank/DDBJ databases">
        <authorList>
            <person name="Chow C.-E.T."/>
            <person name="Winget D.M."/>
            <person name="White R.A.III."/>
            <person name="Hallam S.J."/>
            <person name="Suttle C.A."/>
        </authorList>
    </citation>
    <scope>NUCLEOTIDE SEQUENCE</scope>
    <source>
        <strain evidence="1">Oxic1_1</strain>
    </source>
</reference>
<organism evidence="1">
    <name type="scientific">uncultured marine virus</name>
    <dbReference type="NCBI Taxonomy" id="186617"/>
    <lineage>
        <taxon>Viruses</taxon>
        <taxon>environmental samples</taxon>
    </lineage>
</organism>
<dbReference type="EMBL" id="KR029596">
    <property type="protein sequence ID" value="AKH47630.1"/>
    <property type="molecule type" value="Genomic_DNA"/>
</dbReference>
<name>A0A0F7L6U6_9VIRU</name>